<gene>
    <name evidence="3" type="ORF">DWQ67_06900</name>
</gene>
<reference evidence="3 4" key="1">
    <citation type="submission" date="2018-07" db="EMBL/GenBank/DDBJ databases">
        <title>Arthrobacter sp. nov., isolated from raw cow's milk with high bacterial count.</title>
        <authorList>
            <person name="Hahne J."/>
            <person name="Isele D."/>
            <person name="Lipski A."/>
        </authorList>
    </citation>
    <scope>NUCLEOTIDE SEQUENCE [LARGE SCALE GENOMIC DNA]</scope>
    <source>
        <strain evidence="3 4">JZ R-183</strain>
    </source>
</reference>
<dbReference type="SMART" id="SM00257">
    <property type="entry name" value="LysM"/>
    <property type="match status" value="1"/>
</dbReference>
<feature type="domain" description="LysM" evidence="2">
    <location>
        <begin position="63"/>
        <end position="111"/>
    </location>
</feature>
<evidence type="ECO:0000256" key="1">
    <source>
        <dbReference type="SAM" id="Phobius"/>
    </source>
</evidence>
<proteinExistence type="predicted"/>
<dbReference type="PROSITE" id="PS51782">
    <property type="entry name" value="LYSM"/>
    <property type="match status" value="1"/>
</dbReference>
<keyword evidence="1" id="KW-0472">Membrane</keyword>
<dbReference type="CDD" id="cd00118">
    <property type="entry name" value="LysM"/>
    <property type="match status" value="1"/>
</dbReference>
<dbReference type="InterPro" id="IPR018392">
    <property type="entry name" value="LysM"/>
</dbReference>
<keyword evidence="1" id="KW-1133">Transmembrane helix</keyword>
<keyword evidence="1" id="KW-0812">Transmembrane</keyword>
<comment type="caution">
    <text evidence="3">The sequence shown here is derived from an EMBL/GenBank/DDBJ whole genome shotgun (WGS) entry which is preliminary data.</text>
</comment>
<dbReference type="InterPro" id="IPR036779">
    <property type="entry name" value="LysM_dom_sf"/>
</dbReference>
<dbReference type="AlphaFoldDB" id="A0A496PK80"/>
<dbReference type="Proteomes" id="UP000273119">
    <property type="component" value="Unassembled WGS sequence"/>
</dbReference>
<dbReference type="EMBL" id="QQXL01000003">
    <property type="protein sequence ID" value="RKW70912.1"/>
    <property type="molecule type" value="Genomic_DNA"/>
</dbReference>
<keyword evidence="4" id="KW-1185">Reference proteome</keyword>
<dbReference type="SUPFAM" id="SSF54106">
    <property type="entry name" value="LysM domain"/>
    <property type="match status" value="1"/>
</dbReference>
<evidence type="ECO:0000313" key="4">
    <source>
        <dbReference type="Proteomes" id="UP000273119"/>
    </source>
</evidence>
<feature type="transmembrane region" description="Helical" evidence="1">
    <location>
        <begin position="24"/>
        <end position="46"/>
    </location>
</feature>
<dbReference type="RefSeq" id="WP_121484936.1">
    <property type="nucleotide sequence ID" value="NZ_QQXL01000003.1"/>
</dbReference>
<sequence>MSQIALSVPAASFQRITLTRRGRLVLLVTPLVLLATLALFVIGGFLQPANASSSVSGPGASLEEVTVMEGDTLWGLARQYAPQRDARDVVAEIGELNSLSGPLQAGQTLTVPSAGGR</sequence>
<evidence type="ECO:0000313" key="3">
    <source>
        <dbReference type="EMBL" id="RKW70912.1"/>
    </source>
</evidence>
<dbReference type="Pfam" id="PF01476">
    <property type="entry name" value="LysM"/>
    <property type="match status" value="1"/>
</dbReference>
<organism evidence="3 4">
    <name type="scientific">Galactobacter caseinivorans</name>
    <dbReference type="NCBI Taxonomy" id="2676123"/>
    <lineage>
        <taxon>Bacteria</taxon>
        <taxon>Bacillati</taxon>
        <taxon>Actinomycetota</taxon>
        <taxon>Actinomycetes</taxon>
        <taxon>Micrococcales</taxon>
        <taxon>Micrococcaceae</taxon>
        <taxon>Galactobacter</taxon>
    </lineage>
</organism>
<evidence type="ECO:0000259" key="2">
    <source>
        <dbReference type="PROSITE" id="PS51782"/>
    </source>
</evidence>
<dbReference type="Gene3D" id="3.10.350.10">
    <property type="entry name" value="LysM domain"/>
    <property type="match status" value="1"/>
</dbReference>
<name>A0A496PK80_9MICC</name>
<protein>
    <submittedName>
        <fullName evidence="3">LysM peptidoglycan-binding domain-containing protein</fullName>
    </submittedName>
</protein>
<accession>A0A496PK80</accession>